<gene>
    <name evidence="2" type="ORF">SAMN02745131_01024</name>
</gene>
<evidence type="ECO:0000313" key="2">
    <source>
        <dbReference type="EMBL" id="SHE74148.1"/>
    </source>
</evidence>
<organism evidence="2 3">
    <name type="scientific">Flavisolibacter ginsengisoli DSM 18119</name>
    <dbReference type="NCBI Taxonomy" id="1121884"/>
    <lineage>
        <taxon>Bacteria</taxon>
        <taxon>Pseudomonadati</taxon>
        <taxon>Bacteroidota</taxon>
        <taxon>Chitinophagia</taxon>
        <taxon>Chitinophagales</taxon>
        <taxon>Chitinophagaceae</taxon>
        <taxon>Flavisolibacter</taxon>
    </lineage>
</organism>
<dbReference type="SUPFAM" id="SSF82171">
    <property type="entry name" value="DPP6 N-terminal domain-like"/>
    <property type="match status" value="1"/>
</dbReference>
<dbReference type="InterPro" id="IPR011042">
    <property type="entry name" value="6-blade_b-propeller_TolB-like"/>
</dbReference>
<name>A0A1M4VYT8_9BACT</name>
<feature type="chain" id="PRO_5012747812" description="WD40-like Beta Propeller Repeat" evidence="1">
    <location>
        <begin position="23"/>
        <end position="1145"/>
    </location>
</feature>
<dbReference type="Gene3D" id="2.120.10.30">
    <property type="entry name" value="TolB, C-terminal domain"/>
    <property type="match status" value="1"/>
</dbReference>
<evidence type="ECO:0000256" key="1">
    <source>
        <dbReference type="SAM" id="SignalP"/>
    </source>
</evidence>
<proteinExistence type="predicted"/>
<keyword evidence="3" id="KW-1185">Reference proteome</keyword>
<reference evidence="2 3" key="1">
    <citation type="submission" date="2016-11" db="EMBL/GenBank/DDBJ databases">
        <authorList>
            <person name="Jaros S."/>
            <person name="Januszkiewicz K."/>
            <person name="Wedrychowicz H."/>
        </authorList>
    </citation>
    <scope>NUCLEOTIDE SEQUENCE [LARGE SCALE GENOMIC DNA]</scope>
    <source>
        <strain evidence="2 3">DSM 18119</strain>
    </source>
</reference>
<dbReference type="Gene3D" id="2.40.160.50">
    <property type="entry name" value="membrane protein fhac: a member of the omp85/tpsb transporter family"/>
    <property type="match status" value="1"/>
</dbReference>
<dbReference type="Proteomes" id="UP000184048">
    <property type="component" value="Unassembled WGS sequence"/>
</dbReference>
<dbReference type="AlphaFoldDB" id="A0A1M4VYT8"/>
<feature type="signal peptide" evidence="1">
    <location>
        <begin position="1"/>
        <end position="22"/>
    </location>
</feature>
<dbReference type="RefSeq" id="WP_072834151.1">
    <property type="nucleotide sequence ID" value="NZ_FQUU01000003.1"/>
</dbReference>
<dbReference type="EMBL" id="FQUU01000003">
    <property type="protein sequence ID" value="SHE74148.1"/>
    <property type="molecule type" value="Genomic_DNA"/>
</dbReference>
<evidence type="ECO:0008006" key="4">
    <source>
        <dbReference type="Google" id="ProtNLM"/>
    </source>
</evidence>
<protein>
    <recommendedName>
        <fullName evidence="4">WD40-like Beta Propeller Repeat</fullName>
    </recommendedName>
</protein>
<dbReference type="STRING" id="1121884.SAMN02745131_01024"/>
<evidence type="ECO:0000313" key="3">
    <source>
        <dbReference type="Proteomes" id="UP000184048"/>
    </source>
</evidence>
<accession>A0A1M4VYT8</accession>
<sequence length="1145" mass="131113">MIKSIGRLACVAFLLVSANSEAQVNAVEFGKNRVQYQKFNWKYYQTENFNTYFSQDGLDLGKYVAQVAEKELPQLEEFVEYGLQRRANVVVYNSFDEMQQSNIGLGIDWQNTGGVTKLVNNKMMIYFDANHENLRRQIRQGIAGVLVANVLFGDDLGEMAANQTLLDLPKWLTDGYIEYAAEEWSPTLDNQLKSALLSGEYSNFYKLAFDKPLLAGHAFWYYVGNKYGRSKTTYLLYLSRIYRNLNSATQRLAKKKFKEVLQDFMTEMSQMYYKDIRARRLVPKGQLSVTEEIGKKDFIRFNANPQPKSFAYAVVEFKQGKYSVVFHPNFVDRKVILQYGVRTREDEINPNYPILAWDGKGTRLAVIYNHEGKNKLFVYDAVNRVKVVNQELPMFTQVQDMKYMLDANTLILSAVKSGHTDIFVYKIDKQSVEQITDDVYDDLDPSFVAFPGKTGIIFSSNRPSATAPASDTAVAPRHYNIFLIDNWNKSEYKQISQLTNVKLGDARYPSQYNTSHFTFVSDENGINNRYAGFFRSERAGLDTLVFIGDEVLRNPPPKEVDSVLKEWDKADIDSVGFVSITNDSAYVFPLTNYQSSLLETRTAGDNSLVSEVVRQGNYKFLYRLRVDENTLRRRNVTAKPTEYMKKQIDKARIAAARNSILQQPIGDTTKKETDFFQNEFQNEKKDTTTSQLGQVFEAEELPSETILKKAKLYEYRPPKFFNDYVVAGLNNTMFGVSKYQPYQGGQGPIEPANGNDLNGLIRMGTVDLFEDYKLSGGIRLAPNLRDNDVLFEFTNLRKRFDWGFTYYRSSAQNIIDTSNGTNPNGIALVKQHSSYYLARLRYPFDKVRSVRLTIGPRIDNIIFPAVGLDATVANLKEPNRKKTYGQFTLEYVYDNTLNPTMNIWHGLRWKTYVDWFTHLNPGNTEGRFLFNAGFDARHYLPIYRNIIWALRAAGDFSWGNQKVVYYLGGVDGWLKFRDNFKQDPNTGELSYRYFDPNNTPDPDNNYAYQALAVNLRGFKQNIANGNNNVVINSEVRVPVFTSLLNKPINNAFLRNFQVVQFIDLGTAWNGRYDNFERPTSRYVDQTNPTVLVKLKAGGIGPFAGGYGFGARSTLLGYFVRFDVAWQMNGVFRGKPQTYLALGLDF</sequence>
<keyword evidence="1" id="KW-0732">Signal</keyword>